<name>A0A165D1W4_9APHY</name>
<dbReference type="SMART" id="SM00220">
    <property type="entry name" value="S_TKc"/>
    <property type="match status" value="1"/>
</dbReference>
<evidence type="ECO:0000313" key="4">
    <source>
        <dbReference type="Proteomes" id="UP000076871"/>
    </source>
</evidence>
<dbReference type="GO" id="GO:0005524">
    <property type="term" value="F:ATP binding"/>
    <property type="evidence" value="ECO:0007669"/>
    <property type="project" value="InterPro"/>
</dbReference>
<dbReference type="EMBL" id="KV427640">
    <property type="protein sequence ID" value="KZT03986.1"/>
    <property type="molecule type" value="Genomic_DNA"/>
</dbReference>
<dbReference type="InterPro" id="IPR011009">
    <property type="entry name" value="Kinase-like_dom_sf"/>
</dbReference>
<dbReference type="AlphaFoldDB" id="A0A165D1W4"/>
<dbReference type="OrthoDB" id="2800330at2759"/>
<dbReference type="STRING" id="1314785.A0A165D1W4"/>
<feature type="domain" description="Protein kinase" evidence="2">
    <location>
        <begin position="1"/>
        <end position="256"/>
    </location>
</feature>
<organism evidence="3 4">
    <name type="scientific">Laetiporus sulphureus 93-53</name>
    <dbReference type="NCBI Taxonomy" id="1314785"/>
    <lineage>
        <taxon>Eukaryota</taxon>
        <taxon>Fungi</taxon>
        <taxon>Dikarya</taxon>
        <taxon>Basidiomycota</taxon>
        <taxon>Agaricomycotina</taxon>
        <taxon>Agaricomycetes</taxon>
        <taxon>Polyporales</taxon>
        <taxon>Laetiporus</taxon>
    </lineage>
</organism>
<gene>
    <name evidence="3" type="ORF">LAESUDRAFT_658716</name>
</gene>
<dbReference type="RefSeq" id="XP_040761726.1">
    <property type="nucleotide sequence ID" value="XM_040904764.1"/>
</dbReference>
<protein>
    <recommendedName>
        <fullName evidence="1">non-specific serine/threonine protein kinase</fullName>
        <ecNumber evidence="1">2.7.11.1</ecNumber>
    </recommendedName>
</protein>
<dbReference type="SUPFAM" id="SSF56112">
    <property type="entry name" value="Protein kinase-like (PK-like)"/>
    <property type="match status" value="1"/>
</dbReference>
<proteinExistence type="predicted"/>
<dbReference type="PANTHER" id="PTHR11909">
    <property type="entry name" value="CASEIN KINASE-RELATED"/>
    <property type="match status" value="1"/>
</dbReference>
<reference evidence="3 4" key="1">
    <citation type="journal article" date="2016" name="Mol. Biol. Evol.">
        <title>Comparative Genomics of Early-Diverging Mushroom-Forming Fungi Provides Insights into the Origins of Lignocellulose Decay Capabilities.</title>
        <authorList>
            <person name="Nagy L.G."/>
            <person name="Riley R."/>
            <person name="Tritt A."/>
            <person name="Adam C."/>
            <person name="Daum C."/>
            <person name="Floudas D."/>
            <person name="Sun H."/>
            <person name="Yadav J.S."/>
            <person name="Pangilinan J."/>
            <person name="Larsson K.H."/>
            <person name="Matsuura K."/>
            <person name="Barry K."/>
            <person name="Labutti K."/>
            <person name="Kuo R."/>
            <person name="Ohm R.A."/>
            <person name="Bhattacharya S.S."/>
            <person name="Shirouzu T."/>
            <person name="Yoshinaga Y."/>
            <person name="Martin F.M."/>
            <person name="Grigoriev I.V."/>
            <person name="Hibbett D.S."/>
        </authorList>
    </citation>
    <scope>NUCLEOTIDE SEQUENCE [LARGE SCALE GENOMIC DNA]</scope>
    <source>
        <strain evidence="3 4">93-53</strain>
    </source>
</reference>
<keyword evidence="3" id="KW-0418">Kinase</keyword>
<feature type="non-terminal residue" evidence="3">
    <location>
        <position position="1"/>
    </location>
</feature>
<sequence length="284" mass="31430">SGRAVALKKSRVSLRVKRTLLQHETSVLKLLSGHPSIPQVFAYGRIDHFELLSMQLLHRSLGDVVEHSGPLPLTTVLDVTDQLLAALDHMHSHGVVHRDIKPDNILLQIPSSSQVCLIDFGLACRPAKVDRAKQPRPPNSGGPVSIFGTLPYASLNAHQGLDLSYRDDLESLAYTLLFLLRGSLPWSRYTEHGTTLGRLRQVHEQKKVHDGHRLASGLPAEFGLLVDYARSLSAGEVPDYAAWRLKFKQCTDHTTDAKKAVQQTVPSSTGVSFPPLRHKRLMTC</sequence>
<keyword evidence="3" id="KW-0808">Transferase</keyword>
<dbReference type="PROSITE" id="PS00108">
    <property type="entry name" value="PROTEIN_KINASE_ST"/>
    <property type="match status" value="1"/>
</dbReference>
<dbReference type="InParanoid" id="A0A165D1W4"/>
<evidence type="ECO:0000313" key="3">
    <source>
        <dbReference type="EMBL" id="KZT03986.1"/>
    </source>
</evidence>
<dbReference type="EC" id="2.7.11.1" evidence="1"/>
<accession>A0A165D1W4</accession>
<evidence type="ECO:0000256" key="1">
    <source>
        <dbReference type="ARBA" id="ARBA00012513"/>
    </source>
</evidence>
<dbReference type="Pfam" id="PF00069">
    <property type="entry name" value="Pkinase"/>
    <property type="match status" value="1"/>
</dbReference>
<dbReference type="PROSITE" id="PS50011">
    <property type="entry name" value="PROTEIN_KINASE_DOM"/>
    <property type="match status" value="1"/>
</dbReference>
<dbReference type="GeneID" id="63821794"/>
<dbReference type="Proteomes" id="UP000076871">
    <property type="component" value="Unassembled WGS sequence"/>
</dbReference>
<dbReference type="GO" id="GO:0004674">
    <property type="term" value="F:protein serine/threonine kinase activity"/>
    <property type="evidence" value="ECO:0007669"/>
    <property type="project" value="UniProtKB-EC"/>
</dbReference>
<dbReference type="Gene3D" id="1.10.510.10">
    <property type="entry name" value="Transferase(Phosphotransferase) domain 1"/>
    <property type="match status" value="1"/>
</dbReference>
<evidence type="ECO:0000259" key="2">
    <source>
        <dbReference type="PROSITE" id="PS50011"/>
    </source>
</evidence>
<dbReference type="InterPro" id="IPR050235">
    <property type="entry name" value="CK1_Ser-Thr_kinase"/>
</dbReference>
<dbReference type="InterPro" id="IPR008271">
    <property type="entry name" value="Ser/Thr_kinase_AS"/>
</dbReference>
<dbReference type="InterPro" id="IPR000719">
    <property type="entry name" value="Prot_kinase_dom"/>
</dbReference>
<keyword evidence="4" id="KW-1185">Reference proteome</keyword>